<gene>
    <name evidence="2" type="ORF">BSL78_16160</name>
</gene>
<evidence type="ECO:0000313" key="3">
    <source>
        <dbReference type="Proteomes" id="UP000230750"/>
    </source>
</evidence>
<dbReference type="Proteomes" id="UP000230750">
    <property type="component" value="Unassembled WGS sequence"/>
</dbReference>
<proteinExistence type="predicted"/>
<dbReference type="OrthoDB" id="10380073at2759"/>
<keyword evidence="1" id="KW-1133">Transmembrane helix</keyword>
<keyword evidence="1" id="KW-0812">Transmembrane</keyword>
<protein>
    <submittedName>
        <fullName evidence="2">Uncharacterized protein</fullName>
    </submittedName>
</protein>
<sequence length="239" mass="27025">MGHEKLRCVQYFGIYFIITGLAIICIGAAETKQLITNFTYSGLTFISCGAFMLLAHSSMRGLRHRERFLDERRQRQSSVYYNGQDITISLEVNVETVRDYLSVSKRTGNAVIINIHEDGHLTCELSPDDDVDPALLTACAIPDMEVETLDLNVTQLRILGKILRLVRRISTERQYQNGKVCTFEDGTISLYIWHGFDSTNNVREVDAPPVYDDAVRIPVIQEEEPPSYNDVTINMGSVL</sequence>
<feature type="transmembrane region" description="Helical" evidence="1">
    <location>
        <begin position="12"/>
        <end position="29"/>
    </location>
</feature>
<organism evidence="2 3">
    <name type="scientific">Stichopus japonicus</name>
    <name type="common">Sea cucumber</name>
    <dbReference type="NCBI Taxonomy" id="307972"/>
    <lineage>
        <taxon>Eukaryota</taxon>
        <taxon>Metazoa</taxon>
        <taxon>Echinodermata</taxon>
        <taxon>Eleutherozoa</taxon>
        <taxon>Echinozoa</taxon>
        <taxon>Holothuroidea</taxon>
        <taxon>Aspidochirotacea</taxon>
        <taxon>Aspidochirotida</taxon>
        <taxon>Stichopodidae</taxon>
        <taxon>Apostichopus</taxon>
    </lineage>
</organism>
<comment type="caution">
    <text evidence="2">The sequence shown here is derived from an EMBL/GenBank/DDBJ whole genome shotgun (WGS) entry which is preliminary data.</text>
</comment>
<keyword evidence="3" id="KW-1185">Reference proteome</keyword>
<reference evidence="2 3" key="1">
    <citation type="journal article" date="2017" name="PLoS Biol.">
        <title>The sea cucumber genome provides insights into morphological evolution and visceral regeneration.</title>
        <authorList>
            <person name="Zhang X."/>
            <person name="Sun L."/>
            <person name="Yuan J."/>
            <person name="Sun Y."/>
            <person name="Gao Y."/>
            <person name="Zhang L."/>
            <person name="Li S."/>
            <person name="Dai H."/>
            <person name="Hamel J.F."/>
            <person name="Liu C."/>
            <person name="Yu Y."/>
            <person name="Liu S."/>
            <person name="Lin W."/>
            <person name="Guo K."/>
            <person name="Jin S."/>
            <person name="Xu P."/>
            <person name="Storey K.B."/>
            <person name="Huan P."/>
            <person name="Zhang T."/>
            <person name="Zhou Y."/>
            <person name="Zhang J."/>
            <person name="Lin C."/>
            <person name="Li X."/>
            <person name="Xing L."/>
            <person name="Huo D."/>
            <person name="Sun M."/>
            <person name="Wang L."/>
            <person name="Mercier A."/>
            <person name="Li F."/>
            <person name="Yang H."/>
            <person name="Xiang J."/>
        </authorList>
    </citation>
    <scope>NUCLEOTIDE SEQUENCE [LARGE SCALE GENOMIC DNA]</scope>
    <source>
        <strain evidence="2">Shaxun</strain>
        <tissue evidence="2">Muscle</tissue>
    </source>
</reference>
<accession>A0A2G8KG46</accession>
<evidence type="ECO:0000313" key="2">
    <source>
        <dbReference type="EMBL" id="PIK46966.1"/>
    </source>
</evidence>
<name>A0A2G8KG46_STIJA</name>
<evidence type="ECO:0000256" key="1">
    <source>
        <dbReference type="SAM" id="Phobius"/>
    </source>
</evidence>
<dbReference type="EMBL" id="MRZV01000609">
    <property type="protein sequence ID" value="PIK46966.1"/>
    <property type="molecule type" value="Genomic_DNA"/>
</dbReference>
<keyword evidence="1" id="KW-0472">Membrane</keyword>
<feature type="transmembrane region" description="Helical" evidence="1">
    <location>
        <begin position="35"/>
        <end position="55"/>
    </location>
</feature>
<dbReference type="AlphaFoldDB" id="A0A2G8KG46"/>